<keyword evidence="2" id="KW-1185">Reference proteome</keyword>
<dbReference type="PANTHER" id="PTHR40087:SF1">
    <property type="entry name" value="PHENOLIC ACID DECARBOXYLASE PADC"/>
    <property type="match status" value="1"/>
</dbReference>
<organism evidence="1 2">
    <name type="scientific">Gonapodya prolifera (strain JEL478)</name>
    <name type="common">Monoblepharis prolifera</name>
    <dbReference type="NCBI Taxonomy" id="1344416"/>
    <lineage>
        <taxon>Eukaryota</taxon>
        <taxon>Fungi</taxon>
        <taxon>Fungi incertae sedis</taxon>
        <taxon>Chytridiomycota</taxon>
        <taxon>Chytridiomycota incertae sedis</taxon>
        <taxon>Monoblepharidomycetes</taxon>
        <taxon>Monoblepharidales</taxon>
        <taxon>Gonapodyaceae</taxon>
        <taxon>Gonapodya</taxon>
    </lineage>
</organism>
<protein>
    <recommendedName>
        <fullName evidence="3">Phenolic acid decarboxylase</fullName>
    </recommendedName>
</protein>
<name>A0A139AU44_GONPJ</name>
<evidence type="ECO:0008006" key="3">
    <source>
        <dbReference type="Google" id="ProtNLM"/>
    </source>
</evidence>
<dbReference type="EMBL" id="KQ965736">
    <property type="protein sequence ID" value="KXS20015.1"/>
    <property type="molecule type" value="Genomic_DNA"/>
</dbReference>
<dbReference type="Proteomes" id="UP000070544">
    <property type="component" value="Unassembled WGS sequence"/>
</dbReference>
<gene>
    <name evidence="1" type="ORF">M427DRAFT_131457</name>
</gene>
<dbReference type="SUPFAM" id="SSF50814">
    <property type="entry name" value="Lipocalins"/>
    <property type="match status" value="1"/>
</dbReference>
<dbReference type="Gene3D" id="2.40.128.20">
    <property type="match status" value="1"/>
</dbReference>
<proteinExistence type="predicted"/>
<dbReference type="Pfam" id="PF05870">
    <property type="entry name" value="PA_decarbox"/>
    <property type="match status" value="1"/>
</dbReference>
<evidence type="ECO:0000313" key="2">
    <source>
        <dbReference type="Proteomes" id="UP000070544"/>
    </source>
</evidence>
<dbReference type="PANTHER" id="PTHR40087">
    <property type="entry name" value="PHENOLIC ACID DECARBOXYLASE PADC"/>
    <property type="match status" value="1"/>
</dbReference>
<reference evidence="1 2" key="1">
    <citation type="journal article" date="2015" name="Genome Biol. Evol.">
        <title>Phylogenomic analyses indicate that early fungi evolved digesting cell walls of algal ancestors of land plants.</title>
        <authorList>
            <person name="Chang Y."/>
            <person name="Wang S."/>
            <person name="Sekimoto S."/>
            <person name="Aerts A.L."/>
            <person name="Choi C."/>
            <person name="Clum A."/>
            <person name="LaButti K.M."/>
            <person name="Lindquist E.A."/>
            <person name="Yee Ngan C."/>
            <person name="Ohm R.A."/>
            <person name="Salamov A.A."/>
            <person name="Grigoriev I.V."/>
            <person name="Spatafora J.W."/>
            <person name="Berbee M.L."/>
        </authorList>
    </citation>
    <scope>NUCLEOTIDE SEQUENCE [LARGE SCALE GENOMIC DNA]</scope>
    <source>
        <strain evidence="1 2">JEL478</strain>
    </source>
</reference>
<dbReference type="InterPro" id="IPR008729">
    <property type="entry name" value="PA_de_COase"/>
</dbReference>
<evidence type="ECO:0000313" key="1">
    <source>
        <dbReference type="EMBL" id="KXS20015.1"/>
    </source>
</evidence>
<dbReference type="AlphaFoldDB" id="A0A139AU44"/>
<dbReference type="GO" id="GO:0016831">
    <property type="term" value="F:carboxy-lyase activity"/>
    <property type="evidence" value="ECO:0007669"/>
    <property type="project" value="InterPro"/>
</dbReference>
<accession>A0A139AU44</accession>
<sequence length="158" mass="17909">MSAQFTHAMLATRDALKQPSNIPELDESDLSGIINKHVVYTYDNGWLYESWFKSPTRIVYRIHGGPMGGRDNLQTYTTRRVRSDVYMISWMEETGTTVTMVVDFARLRLHSNIIFSKALSLRAPSCACVEKITLDCVRISKFDADVMVPVPGGVRRCD</sequence>
<dbReference type="OrthoDB" id="4415004at2759"/>
<dbReference type="InterPro" id="IPR012674">
    <property type="entry name" value="Calycin"/>
</dbReference>